<organism evidence="14 15">
    <name type="scientific">Silurus meridionalis</name>
    <name type="common">Southern catfish</name>
    <name type="synonym">Silurus soldatovi meridionalis</name>
    <dbReference type="NCBI Taxonomy" id="175797"/>
    <lineage>
        <taxon>Eukaryota</taxon>
        <taxon>Metazoa</taxon>
        <taxon>Chordata</taxon>
        <taxon>Craniata</taxon>
        <taxon>Vertebrata</taxon>
        <taxon>Euteleostomi</taxon>
        <taxon>Actinopterygii</taxon>
        <taxon>Neopterygii</taxon>
        <taxon>Teleostei</taxon>
        <taxon>Ostariophysi</taxon>
        <taxon>Siluriformes</taxon>
        <taxon>Siluridae</taxon>
        <taxon>Silurus</taxon>
    </lineage>
</organism>
<dbReference type="GO" id="GO:0004930">
    <property type="term" value="F:G protein-coupled receptor activity"/>
    <property type="evidence" value="ECO:0007669"/>
    <property type="project" value="UniProtKB-KW"/>
</dbReference>
<feature type="transmembrane region" description="Helical" evidence="12">
    <location>
        <begin position="136"/>
        <end position="157"/>
    </location>
</feature>
<comment type="caution">
    <text evidence="14">The sequence shown here is derived from an EMBL/GenBank/DDBJ whole genome shotgun (WGS) entry which is preliminary data.</text>
</comment>
<keyword evidence="3 11" id="KW-0812">Transmembrane</keyword>
<evidence type="ECO:0000256" key="11">
    <source>
        <dbReference type="RuleBase" id="RU000688"/>
    </source>
</evidence>
<accession>A0A8T0BFD8</accession>
<dbReference type="PANTHER" id="PTHR24234:SF10">
    <property type="entry name" value="G-PROTEIN COUPLED RECEPTOR 4"/>
    <property type="match status" value="1"/>
</dbReference>
<keyword evidence="4 12" id="KW-1133">Transmembrane helix</keyword>
<evidence type="ECO:0000256" key="10">
    <source>
        <dbReference type="ARBA" id="ARBA00023224"/>
    </source>
</evidence>
<evidence type="ECO:0000256" key="6">
    <source>
        <dbReference type="ARBA" id="ARBA00023136"/>
    </source>
</evidence>
<dbReference type="Gene3D" id="1.20.1070.10">
    <property type="entry name" value="Rhodopsin 7-helix transmembrane proteins"/>
    <property type="match status" value="1"/>
</dbReference>
<dbReference type="Proteomes" id="UP000606274">
    <property type="component" value="Unassembled WGS sequence"/>
</dbReference>
<feature type="transmembrane region" description="Helical" evidence="12">
    <location>
        <begin position="184"/>
        <end position="207"/>
    </location>
</feature>
<dbReference type="PRINTS" id="PR00237">
    <property type="entry name" value="GPCRRHODOPSN"/>
</dbReference>
<protein>
    <recommendedName>
        <fullName evidence="13">G-protein coupled receptors family 1 profile domain-containing protein</fullName>
    </recommendedName>
</protein>
<feature type="transmembrane region" description="Helical" evidence="12">
    <location>
        <begin position="57"/>
        <end position="81"/>
    </location>
</feature>
<feature type="transmembrane region" description="Helical" evidence="12">
    <location>
        <begin position="27"/>
        <end position="50"/>
    </location>
</feature>
<keyword evidence="15" id="KW-1185">Reference proteome</keyword>
<evidence type="ECO:0000256" key="1">
    <source>
        <dbReference type="ARBA" id="ARBA00004651"/>
    </source>
</evidence>
<dbReference type="AlphaFoldDB" id="A0A8T0BFD8"/>
<evidence type="ECO:0000256" key="8">
    <source>
        <dbReference type="ARBA" id="ARBA00023170"/>
    </source>
</evidence>
<keyword evidence="10 11" id="KW-0807">Transducer</keyword>
<evidence type="ECO:0000313" key="15">
    <source>
        <dbReference type="Proteomes" id="UP000606274"/>
    </source>
</evidence>
<evidence type="ECO:0000256" key="9">
    <source>
        <dbReference type="ARBA" id="ARBA00023180"/>
    </source>
</evidence>
<feature type="transmembrane region" description="Helical" evidence="12">
    <location>
        <begin position="267"/>
        <end position="288"/>
    </location>
</feature>
<evidence type="ECO:0000256" key="2">
    <source>
        <dbReference type="ARBA" id="ARBA00022475"/>
    </source>
</evidence>
<evidence type="ECO:0000313" key="14">
    <source>
        <dbReference type="EMBL" id="KAF7704567.1"/>
    </source>
</evidence>
<proteinExistence type="inferred from homology"/>
<sequence length="323" mass="36565">MDQNTSFNGNQSSCVYNDTVDAYMYPAAYSLFFIFGLPANCLSLYIACVLMRRGNSLSVYLVNLSISDLLYIISLPVWIMLAKRQTVNDTLCSLIAVIMYNSFYVGSGLLCCISMDRYLAVVFPLYFARAHKMKTAALVSMLVWLTEITLHIGLLAYTKNLQQFSSKRLCEVTIPLDSQTAHMAIIRVVLSFLIPLFLMAFCFHQIIMCVGKSVSIVASEREKLRNLLLLLLLVYIVSFTPYQAVMFVRGLLETDNCTIFKQLRNSYMVFVATTTINSVLDPIVYCLMTESAKTEILKIYTNCQYRLNKAVSLLRLSFSSNES</sequence>
<evidence type="ECO:0000256" key="3">
    <source>
        <dbReference type="ARBA" id="ARBA00022692"/>
    </source>
</evidence>
<dbReference type="InterPro" id="IPR017452">
    <property type="entry name" value="GPCR_Rhodpsn_7TM"/>
</dbReference>
<dbReference type="GO" id="GO:0005886">
    <property type="term" value="C:plasma membrane"/>
    <property type="evidence" value="ECO:0007669"/>
    <property type="project" value="UniProtKB-SubCell"/>
</dbReference>
<dbReference type="EMBL" id="JABFDY010000008">
    <property type="protein sequence ID" value="KAF7704567.1"/>
    <property type="molecule type" value="Genomic_DNA"/>
</dbReference>
<feature type="domain" description="G-protein coupled receptors family 1 profile" evidence="13">
    <location>
        <begin position="39"/>
        <end position="285"/>
    </location>
</feature>
<evidence type="ECO:0000256" key="12">
    <source>
        <dbReference type="SAM" id="Phobius"/>
    </source>
</evidence>
<keyword evidence="8 11" id="KW-0675">Receptor</keyword>
<evidence type="ECO:0000256" key="4">
    <source>
        <dbReference type="ARBA" id="ARBA00022989"/>
    </source>
</evidence>
<evidence type="ECO:0000256" key="5">
    <source>
        <dbReference type="ARBA" id="ARBA00023040"/>
    </source>
</evidence>
<keyword evidence="6 12" id="KW-0472">Membrane</keyword>
<dbReference type="PROSITE" id="PS50262">
    <property type="entry name" value="G_PROTEIN_RECEP_F1_2"/>
    <property type="match status" value="1"/>
</dbReference>
<name>A0A8T0BFD8_SILME</name>
<dbReference type="PANTHER" id="PTHR24234">
    <property type="entry name" value="LYSOPHOSPHATIDIC ACID RECEPTOR 5/SPHINGOSYLPHOSPHORYLCHOLINE RECEPTOR"/>
    <property type="match status" value="1"/>
</dbReference>
<comment type="subcellular location">
    <subcellularLocation>
        <location evidence="1">Cell membrane</location>
        <topology evidence="1">Multi-pass membrane protein</topology>
    </subcellularLocation>
</comment>
<feature type="transmembrane region" description="Helical" evidence="12">
    <location>
        <begin position="227"/>
        <end position="247"/>
    </location>
</feature>
<evidence type="ECO:0000259" key="13">
    <source>
        <dbReference type="PROSITE" id="PS50262"/>
    </source>
</evidence>
<dbReference type="SUPFAM" id="SSF81321">
    <property type="entry name" value="Family A G protein-coupled receptor-like"/>
    <property type="match status" value="1"/>
</dbReference>
<evidence type="ECO:0000256" key="7">
    <source>
        <dbReference type="ARBA" id="ARBA00023157"/>
    </source>
</evidence>
<dbReference type="Pfam" id="PF00001">
    <property type="entry name" value="7tm_1"/>
    <property type="match status" value="1"/>
</dbReference>
<dbReference type="PROSITE" id="PS00237">
    <property type="entry name" value="G_PROTEIN_RECEP_F1_1"/>
    <property type="match status" value="1"/>
</dbReference>
<dbReference type="InterPro" id="IPR000276">
    <property type="entry name" value="GPCR_Rhodpsn"/>
</dbReference>
<feature type="transmembrane region" description="Helical" evidence="12">
    <location>
        <begin position="93"/>
        <end position="115"/>
    </location>
</feature>
<gene>
    <name evidence="14" type="ORF">HF521_021639</name>
</gene>
<reference evidence="14" key="1">
    <citation type="submission" date="2020-08" db="EMBL/GenBank/DDBJ databases">
        <title>Chromosome-level assembly of Southern catfish (Silurus meridionalis) provides insights into visual adaptation to the nocturnal and benthic lifestyles.</title>
        <authorList>
            <person name="Zhang Y."/>
            <person name="Wang D."/>
            <person name="Peng Z."/>
        </authorList>
    </citation>
    <scope>NUCLEOTIDE SEQUENCE</scope>
    <source>
        <strain evidence="14">SWU-2019-XX</strain>
        <tissue evidence="14">Muscle</tissue>
    </source>
</reference>
<comment type="similarity">
    <text evidence="11">Belongs to the G-protein coupled receptor 1 family.</text>
</comment>
<keyword evidence="5 11" id="KW-0297">G-protein coupled receptor</keyword>
<keyword evidence="2" id="KW-1003">Cell membrane</keyword>
<keyword evidence="9" id="KW-0325">Glycoprotein</keyword>
<keyword evidence="7" id="KW-1015">Disulfide bond</keyword>